<name>A0A921E6H7_9BACT</name>
<sequence length="227" mass="24445">MTAPATKTASRRKAKWTRPVSQKFYQSICRQVHEVSLLSEDITESNVMQCIDDYIDKGSADVEFTDAETVVFTLLQPLIDKAMARSMRARAAAARRRELAKTATSATPGPTEAIHPSPATAAEASAAAGPSTATPSEELRQSATAGLPDENKQAATISPIEPSAATVPAAAALPPSPQTPRDEKRAKRREAALIRRLDKRRKRLARRHSPSTEATTATCHCFATNTP</sequence>
<dbReference type="EMBL" id="DYXT01000004">
    <property type="protein sequence ID" value="HJE38198.1"/>
    <property type="molecule type" value="Genomic_DNA"/>
</dbReference>
<reference evidence="2" key="1">
    <citation type="journal article" date="2021" name="PeerJ">
        <title>Extensive microbial diversity within the chicken gut microbiome revealed by metagenomics and culture.</title>
        <authorList>
            <person name="Gilroy R."/>
            <person name="Ravi A."/>
            <person name="Getino M."/>
            <person name="Pursley I."/>
            <person name="Horton D.L."/>
            <person name="Alikhan N.F."/>
            <person name="Baker D."/>
            <person name="Gharbi K."/>
            <person name="Hall N."/>
            <person name="Watson M."/>
            <person name="Adriaenssens E.M."/>
            <person name="Foster-Nyarko E."/>
            <person name="Jarju S."/>
            <person name="Secka A."/>
            <person name="Antonio M."/>
            <person name="Oren A."/>
            <person name="Chaudhuri R.R."/>
            <person name="La Ragione R."/>
            <person name="Hildebrand F."/>
            <person name="Pallen M.J."/>
        </authorList>
    </citation>
    <scope>NUCLEOTIDE SEQUENCE</scope>
    <source>
        <strain evidence="2">4100</strain>
    </source>
</reference>
<comment type="caution">
    <text evidence="2">The sequence shown here is derived from an EMBL/GenBank/DDBJ whole genome shotgun (WGS) entry which is preliminary data.</text>
</comment>
<evidence type="ECO:0000256" key="1">
    <source>
        <dbReference type="SAM" id="MobiDB-lite"/>
    </source>
</evidence>
<reference evidence="2" key="2">
    <citation type="submission" date="2021-09" db="EMBL/GenBank/DDBJ databases">
        <authorList>
            <person name="Gilroy R."/>
        </authorList>
    </citation>
    <scope>NUCLEOTIDE SEQUENCE</scope>
    <source>
        <strain evidence="2">4100</strain>
    </source>
</reference>
<accession>A0A921E6H7</accession>
<gene>
    <name evidence="2" type="ORF">K8V47_00315</name>
</gene>
<dbReference type="AlphaFoldDB" id="A0A921E6H7"/>
<feature type="region of interest" description="Disordered" evidence="1">
    <location>
        <begin position="93"/>
        <end position="142"/>
    </location>
</feature>
<evidence type="ECO:0000313" key="2">
    <source>
        <dbReference type="EMBL" id="HJE38198.1"/>
    </source>
</evidence>
<feature type="region of interest" description="Disordered" evidence="1">
    <location>
        <begin position="166"/>
        <end position="190"/>
    </location>
</feature>
<evidence type="ECO:0000313" key="3">
    <source>
        <dbReference type="Proteomes" id="UP000711407"/>
    </source>
</evidence>
<proteinExistence type="predicted"/>
<feature type="compositionally biased region" description="Low complexity" evidence="1">
    <location>
        <begin position="116"/>
        <end position="136"/>
    </location>
</feature>
<feature type="compositionally biased region" description="Basic and acidic residues" evidence="1">
    <location>
        <begin position="180"/>
        <end position="190"/>
    </location>
</feature>
<protein>
    <submittedName>
        <fullName evidence="2">Uncharacterized protein</fullName>
    </submittedName>
</protein>
<organism evidence="2 3">
    <name type="scientific">Candidatus Amulumruptor caecigallinarius</name>
    <dbReference type="NCBI Taxonomy" id="2109911"/>
    <lineage>
        <taxon>Bacteria</taxon>
        <taxon>Pseudomonadati</taxon>
        <taxon>Bacteroidota</taxon>
        <taxon>Bacteroidia</taxon>
        <taxon>Bacteroidales</taxon>
        <taxon>Muribaculaceae</taxon>
        <taxon>Candidatus Amulumruptor</taxon>
    </lineage>
</organism>
<dbReference type="Proteomes" id="UP000711407">
    <property type="component" value="Unassembled WGS sequence"/>
</dbReference>